<proteinExistence type="predicted"/>
<protein>
    <submittedName>
        <fullName evidence="2">Uncharacterized protein</fullName>
    </submittedName>
</protein>
<dbReference type="AlphaFoldDB" id="A0A919NC90"/>
<dbReference type="Proteomes" id="UP000629619">
    <property type="component" value="Unassembled WGS sequence"/>
</dbReference>
<keyword evidence="3" id="KW-1185">Reference proteome</keyword>
<sequence>MIKPRHHEEQTAAEHAAEVARVRQVQAAARPDHHPWAAAGPAEGDPCPACDVPIAAVNAEPLEFDLRDGVMAATSMVYVALPCGHPVVRVAGGGA</sequence>
<evidence type="ECO:0000313" key="2">
    <source>
        <dbReference type="EMBL" id="GIF08547.1"/>
    </source>
</evidence>
<feature type="compositionally biased region" description="Basic and acidic residues" evidence="1">
    <location>
        <begin position="1"/>
        <end position="21"/>
    </location>
</feature>
<evidence type="ECO:0000256" key="1">
    <source>
        <dbReference type="SAM" id="MobiDB-lite"/>
    </source>
</evidence>
<dbReference type="EMBL" id="BOMW01000064">
    <property type="protein sequence ID" value="GIF08547.1"/>
    <property type="molecule type" value="Genomic_DNA"/>
</dbReference>
<name>A0A919NC90_9ACTN</name>
<evidence type="ECO:0000313" key="3">
    <source>
        <dbReference type="Proteomes" id="UP000629619"/>
    </source>
</evidence>
<comment type="caution">
    <text evidence="2">The sequence shown here is derived from an EMBL/GenBank/DDBJ whole genome shotgun (WGS) entry which is preliminary data.</text>
</comment>
<reference evidence="2" key="1">
    <citation type="submission" date="2021-01" db="EMBL/GenBank/DDBJ databases">
        <title>Whole genome shotgun sequence of Actinoplanes siamensis NBRC 109076.</title>
        <authorList>
            <person name="Komaki H."/>
            <person name="Tamura T."/>
        </authorList>
    </citation>
    <scope>NUCLEOTIDE SEQUENCE</scope>
    <source>
        <strain evidence="2">NBRC 109076</strain>
    </source>
</reference>
<accession>A0A919NC90</accession>
<gene>
    <name evidence="2" type="ORF">Asi03nite_60850</name>
</gene>
<organism evidence="2 3">
    <name type="scientific">Actinoplanes siamensis</name>
    <dbReference type="NCBI Taxonomy" id="1223317"/>
    <lineage>
        <taxon>Bacteria</taxon>
        <taxon>Bacillati</taxon>
        <taxon>Actinomycetota</taxon>
        <taxon>Actinomycetes</taxon>
        <taxon>Micromonosporales</taxon>
        <taxon>Micromonosporaceae</taxon>
        <taxon>Actinoplanes</taxon>
    </lineage>
</organism>
<dbReference type="RefSeq" id="WP_203683898.1">
    <property type="nucleotide sequence ID" value="NZ_BOMW01000064.1"/>
</dbReference>
<feature type="region of interest" description="Disordered" evidence="1">
    <location>
        <begin position="1"/>
        <end position="44"/>
    </location>
</feature>